<proteinExistence type="predicted"/>
<dbReference type="AlphaFoldDB" id="B4XH88"/>
<dbReference type="Gene3D" id="2.160.10.10">
    <property type="entry name" value="Hexapeptide repeat proteins"/>
    <property type="match status" value="1"/>
</dbReference>
<gene>
    <name evidence="1" type="primary">lpxD</name>
</gene>
<dbReference type="EMBL" id="EU039867">
    <property type="protein sequence ID" value="ABV82720.1"/>
    <property type="molecule type" value="Genomic_DNA"/>
</dbReference>
<accession>B4XH88</accession>
<evidence type="ECO:0000313" key="1">
    <source>
        <dbReference type="EMBL" id="ABV82720.1"/>
    </source>
</evidence>
<reference evidence="1" key="1">
    <citation type="journal article" date="2009" name="FEMS Immunol. Med. Microbiol.">
        <title>Ohr, an in vivo-induced gene in Actinobacillus pleuropneumoniae, is located on a genomic island and requires glutathione-S-transferase for activity.</title>
        <authorList>
            <person name="Wolfram T.J."/>
            <person name="LeVeque R.M."/>
            <person name="Kastenmayer R.J."/>
            <person name="Mulks M.H."/>
        </authorList>
    </citation>
    <scope>NUCLEOTIDE SEQUENCE</scope>
    <source>
        <strain evidence="1">ATCC 27088</strain>
    </source>
</reference>
<keyword evidence="1" id="KW-0012">Acyltransferase</keyword>
<dbReference type="InterPro" id="IPR011004">
    <property type="entry name" value="Trimer_LpxA-like_sf"/>
</dbReference>
<organism evidence="1">
    <name type="scientific">Actinobacillus pleuropneumoniae</name>
    <name type="common">Haemophilus pleuropneumoniae</name>
    <dbReference type="NCBI Taxonomy" id="715"/>
    <lineage>
        <taxon>Bacteria</taxon>
        <taxon>Pseudomonadati</taxon>
        <taxon>Pseudomonadota</taxon>
        <taxon>Gammaproteobacteria</taxon>
        <taxon>Pasteurellales</taxon>
        <taxon>Pasteurellaceae</taxon>
        <taxon>Actinobacillus</taxon>
    </lineage>
</organism>
<dbReference type="GeneID" id="48599429"/>
<dbReference type="GO" id="GO:0016746">
    <property type="term" value="F:acyltransferase activity"/>
    <property type="evidence" value="ECO:0007669"/>
    <property type="project" value="UniProtKB-KW"/>
</dbReference>
<dbReference type="SUPFAM" id="SSF51161">
    <property type="entry name" value="Trimeric LpxA-like enzymes"/>
    <property type="match status" value="1"/>
</dbReference>
<sequence>MERKKYCLTENYIEKYGRILYQIQALQDFSYVKAGELGGFIESEDNLSQADHCWVACGVLIYGNAKVLDNAIVSGNVEICDHAQIYGYAKVDAYGGSYAFINDNVEIFGYAYLSISGCDISQKLSLTDNVKVFDNARIDGGIHIFNNAQIYGNAHICGAGRIWDNTKIFGNAHIMNIFGYFKIAGNAEISGGYITDSAGVIGNAKVRNGQIYGSSKILGNAIIDEKAVVRGSANIGNNAYLKREEDCFCCVMGKNNYEISFYNTLNDGIWVSYVNEFDEEKIEHCSGIDDFLTFAKQHYAEKEYREFELLVALVKSRILGK</sequence>
<dbReference type="RefSeq" id="WP_233432360.1">
    <property type="nucleotide sequence ID" value="NZ_CBDBSU010000004.1"/>
</dbReference>
<name>B4XH88_ACTPL</name>
<protein>
    <submittedName>
        <fullName evidence="1">Putative acyl--UDP-N-acetylglucosamine O-acyltransferase</fullName>
    </submittedName>
</protein>
<keyword evidence="1" id="KW-0808">Transferase</keyword>